<dbReference type="HAMAP" id="MF_00570">
    <property type="entry name" value="NAPRTase"/>
    <property type="match status" value="1"/>
</dbReference>
<evidence type="ECO:0000256" key="2">
    <source>
        <dbReference type="ARBA" id="ARBA00010897"/>
    </source>
</evidence>
<dbReference type="Pfam" id="PF17767">
    <property type="entry name" value="NAPRTase_N"/>
    <property type="match status" value="1"/>
</dbReference>
<reference evidence="11 12" key="1">
    <citation type="submission" date="2013-02" db="EMBL/GenBank/DDBJ databases">
        <title>The Genome Sequence of Acinetobacter bereziniae CIP 70.12.</title>
        <authorList>
            <consortium name="The Broad Institute Genome Sequencing Platform"/>
            <consortium name="The Broad Institute Genome Sequencing Center for Infectious Disease"/>
            <person name="Cerqueira G."/>
            <person name="Feldgarden M."/>
            <person name="Courvalin P."/>
            <person name="Perichon B."/>
            <person name="Grillot-Courvalin C."/>
            <person name="Clermont D."/>
            <person name="Rocha E."/>
            <person name="Yoon E.-J."/>
            <person name="Nemec A."/>
            <person name="Walker B."/>
            <person name="Young S.K."/>
            <person name="Zeng Q."/>
            <person name="Gargeya S."/>
            <person name="Fitzgerald M."/>
            <person name="Haas B."/>
            <person name="Abouelleil A."/>
            <person name="Alvarado L."/>
            <person name="Arachchi H.M."/>
            <person name="Berlin A.M."/>
            <person name="Chapman S.B."/>
            <person name="Dewar J."/>
            <person name="Goldberg J."/>
            <person name="Griggs A."/>
            <person name="Gujja S."/>
            <person name="Hansen M."/>
            <person name="Howarth C."/>
            <person name="Imamovic A."/>
            <person name="Larimer J."/>
            <person name="McCowan C."/>
            <person name="Murphy C."/>
            <person name="Neiman D."/>
            <person name="Pearson M."/>
            <person name="Priest M."/>
            <person name="Roberts A."/>
            <person name="Saif S."/>
            <person name="Shea T."/>
            <person name="Sisk P."/>
            <person name="Sykes S."/>
            <person name="Wortman J."/>
            <person name="Nusbaum C."/>
            <person name="Birren B."/>
        </authorList>
    </citation>
    <scope>NUCLEOTIDE SEQUENCE [LARGE SCALE GENOMIC DNA]</scope>
    <source>
        <strain evidence="11 12">CIP 70.12</strain>
    </source>
</reference>
<dbReference type="UniPathway" id="UPA00253">
    <property type="reaction ID" value="UER00457"/>
</dbReference>
<dbReference type="SUPFAM" id="SSF54675">
    <property type="entry name" value="Nicotinate/Quinolinate PRTase N-terminal domain-like"/>
    <property type="match status" value="1"/>
</dbReference>
<evidence type="ECO:0000256" key="3">
    <source>
        <dbReference type="ARBA" id="ARBA00013236"/>
    </source>
</evidence>
<dbReference type="HOGENOM" id="CLU_030991_1_0_6"/>
<dbReference type="PIRSF" id="PIRSF000484">
    <property type="entry name" value="NAPRT"/>
    <property type="match status" value="1"/>
</dbReference>
<dbReference type="PANTHER" id="PTHR11098">
    <property type="entry name" value="NICOTINATE PHOSPHORIBOSYLTRANSFERASE"/>
    <property type="match status" value="1"/>
</dbReference>
<dbReference type="GO" id="GO:0016757">
    <property type="term" value="F:glycosyltransferase activity"/>
    <property type="evidence" value="ECO:0007669"/>
    <property type="project" value="UniProtKB-KW"/>
</dbReference>
<dbReference type="Pfam" id="PF04095">
    <property type="entry name" value="NAPRTase"/>
    <property type="match status" value="1"/>
</dbReference>
<feature type="modified residue" description="Phosphohistidine; by autocatalysis" evidence="7">
    <location>
        <position position="247"/>
    </location>
</feature>
<dbReference type="InterPro" id="IPR036068">
    <property type="entry name" value="Nicotinate_pribotase-like_C"/>
</dbReference>
<dbReference type="PANTHER" id="PTHR11098:SF1">
    <property type="entry name" value="NICOTINATE PHOSPHORIBOSYLTRANSFERASE"/>
    <property type="match status" value="1"/>
</dbReference>
<evidence type="ECO:0000313" key="12">
    <source>
        <dbReference type="Proteomes" id="UP000013251"/>
    </source>
</evidence>
<dbReference type="InterPro" id="IPR006406">
    <property type="entry name" value="Nic_PRibTrfase"/>
</dbReference>
<evidence type="ECO:0000256" key="8">
    <source>
        <dbReference type="RuleBase" id="RU003838"/>
    </source>
</evidence>
<protein>
    <recommendedName>
        <fullName evidence="3 7">Nicotinate phosphoribosyltransferase</fullName>
        <shortName evidence="7">NAPRTase</shortName>
        <ecNumber evidence="3 7">6.3.4.21</ecNumber>
    </recommendedName>
</protein>
<comment type="PTM">
    <text evidence="7 8">Transiently phosphorylated on a His residue during the reaction cycle. Phosphorylation strongly increases the affinity for substrates and increases the rate of nicotinate D-ribonucleotide production. Dephosphorylation regenerates the low-affinity form of the enzyme, leading to product release.</text>
</comment>
<dbReference type="NCBIfam" id="TIGR01514">
    <property type="entry name" value="NAPRTase"/>
    <property type="match status" value="1"/>
</dbReference>
<accession>N9E370</accession>
<keyword evidence="6 7" id="KW-0662">Pyridine nucleotide biosynthesis</keyword>
<dbReference type="PATRIC" id="fig|1217650.3.peg.4239"/>
<keyword evidence="12" id="KW-1185">Reference proteome</keyword>
<evidence type="ECO:0000256" key="7">
    <source>
        <dbReference type="HAMAP-Rule" id="MF_00570"/>
    </source>
</evidence>
<evidence type="ECO:0000313" key="11">
    <source>
        <dbReference type="EMBL" id="ENV89384.1"/>
    </source>
</evidence>
<evidence type="ECO:0000256" key="4">
    <source>
        <dbReference type="ARBA" id="ARBA00022553"/>
    </source>
</evidence>
<dbReference type="GO" id="GO:0034355">
    <property type="term" value="P:NAD+ biosynthetic process via the salvage pathway"/>
    <property type="evidence" value="ECO:0007669"/>
    <property type="project" value="TreeGrafter"/>
</dbReference>
<keyword evidence="11" id="KW-0328">Glycosyltransferase</keyword>
<evidence type="ECO:0000256" key="5">
    <source>
        <dbReference type="ARBA" id="ARBA00022598"/>
    </source>
</evidence>
<comment type="pathway">
    <text evidence="1 7 8">Cofactor biosynthesis; NAD(+) biosynthesis; nicotinate D-ribonucleotide from nicotinate: step 1/1.</text>
</comment>
<organism evidence="11 12">
    <name type="scientific">Acinetobacter bereziniae LMG 1003 = CIP 70.12</name>
    <dbReference type="NCBI Taxonomy" id="981324"/>
    <lineage>
        <taxon>Bacteria</taxon>
        <taxon>Pseudomonadati</taxon>
        <taxon>Pseudomonadota</taxon>
        <taxon>Gammaproteobacteria</taxon>
        <taxon>Moraxellales</taxon>
        <taxon>Moraxellaceae</taxon>
        <taxon>Acinetobacter</taxon>
    </lineage>
</organism>
<dbReference type="InterPro" id="IPR040727">
    <property type="entry name" value="NAPRTase_N"/>
</dbReference>
<dbReference type="EC" id="6.3.4.21" evidence="3 7"/>
<dbReference type="SUPFAM" id="SSF51690">
    <property type="entry name" value="Nicotinate/Quinolinate PRTase C-terminal domain-like"/>
    <property type="match status" value="1"/>
</dbReference>
<dbReference type="GO" id="GO:0005829">
    <property type="term" value="C:cytosol"/>
    <property type="evidence" value="ECO:0007669"/>
    <property type="project" value="TreeGrafter"/>
</dbReference>
<evidence type="ECO:0000256" key="1">
    <source>
        <dbReference type="ARBA" id="ARBA00004952"/>
    </source>
</evidence>
<evidence type="ECO:0000259" key="10">
    <source>
        <dbReference type="Pfam" id="PF17767"/>
    </source>
</evidence>
<dbReference type="EMBL" id="APQG01000052">
    <property type="protein sequence ID" value="ENV89384.1"/>
    <property type="molecule type" value="Genomic_DNA"/>
</dbReference>
<keyword evidence="5 7" id="KW-0436">Ligase</keyword>
<comment type="catalytic activity">
    <reaction evidence="7 8">
        <text>5-phospho-alpha-D-ribose 1-diphosphate + nicotinate + ATP + H2O = nicotinate beta-D-ribonucleotide + ADP + phosphate + diphosphate</text>
        <dbReference type="Rhea" id="RHEA:36163"/>
        <dbReference type="ChEBI" id="CHEBI:15377"/>
        <dbReference type="ChEBI" id="CHEBI:30616"/>
        <dbReference type="ChEBI" id="CHEBI:32544"/>
        <dbReference type="ChEBI" id="CHEBI:33019"/>
        <dbReference type="ChEBI" id="CHEBI:43474"/>
        <dbReference type="ChEBI" id="CHEBI:57502"/>
        <dbReference type="ChEBI" id="CHEBI:58017"/>
        <dbReference type="ChEBI" id="CHEBI:456216"/>
        <dbReference type="EC" id="6.3.4.21"/>
    </reaction>
</comment>
<comment type="caution">
    <text evidence="11">The sequence shown here is derived from an EMBL/GenBank/DDBJ whole genome shotgun (WGS) entry which is preliminary data.</text>
</comment>
<keyword evidence="11" id="KW-0808">Transferase</keyword>
<feature type="domain" description="Nicotinate/nicotinamide phosphoribosyltransferase" evidence="9">
    <location>
        <begin position="194"/>
        <end position="421"/>
    </location>
</feature>
<keyword evidence="4 7" id="KW-0597">Phosphoprotein</keyword>
<proteinExistence type="inferred from homology"/>
<evidence type="ECO:0000259" key="9">
    <source>
        <dbReference type="Pfam" id="PF04095"/>
    </source>
</evidence>
<name>N9E370_ACIBZ</name>
<sequence length="425" mass="49640">MITLCTSKICFNKKSIAKLQTDMAPIIQSLLDTDLYKFTMLQVVLHKFPQTHSVYHFRCRNLDDTVYPLTDILEDLNEQLDHLCLLKFKEDELQYLRSMRFIKSDFVDYLELFQLKRRFIKAGIDEEGRLDIWVEGPMVQAMMFEIFVLAIVNELYFSRIRNDEVYAEGERRLQAKVELLKKLEQQQQTDKPPFLVSDFGTRRRYSLDWQRHVIQTFHAAVPNVFRGTSNVLLAKELNIYPIGTMAHEFLQAFQALDVRLRDFQKAALETWVQEYRGDLGIALTDVVGMDAFLRDFDLYFAKLFDGLRHDSGDPFEWGDKAYHHYRKLKIDTKAKMLTFSDGLDIERAWALYQYFKDRFQVSFGIGTNLTNDMGQTPLNIVLKLVECNGQSVAKISDSPGKTMTDNDTFLAYLRQVFEIPEVVEA</sequence>
<feature type="domain" description="Nicotinate phosphoribosyltransferase N-terminal" evidence="10">
    <location>
        <begin position="31"/>
        <end position="153"/>
    </location>
</feature>
<dbReference type="Proteomes" id="UP000013251">
    <property type="component" value="Unassembled WGS sequence"/>
</dbReference>
<dbReference type="Gene3D" id="3.20.140.10">
    <property type="entry name" value="nicotinate phosphoribosyltransferase"/>
    <property type="match status" value="1"/>
</dbReference>
<dbReference type="InterPro" id="IPR041525">
    <property type="entry name" value="N/Namide_PRibTrfase"/>
</dbReference>
<dbReference type="NCBIfam" id="NF003704">
    <property type="entry name" value="PRK05321.1"/>
    <property type="match status" value="1"/>
</dbReference>
<dbReference type="CDD" id="cd01401">
    <property type="entry name" value="PncB_like"/>
    <property type="match status" value="1"/>
</dbReference>
<comment type="similarity">
    <text evidence="2 7 8">Belongs to the NAPRTase family.</text>
</comment>
<evidence type="ECO:0000256" key="6">
    <source>
        <dbReference type="ARBA" id="ARBA00022642"/>
    </source>
</evidence>
<dbReference type="AlphaFoldDB" id="N9E370"/>
<comment type="function">
    <text evidence="7 8">Catalyzes the synthesis of beta-nicotinate D-ribonucleotide from nicotinate and 5-phospho-D-ribose 1-phosphate at the expense of ATP.</text>
</comment>
<dbReference type="GO" id="GO:0004516">
    <property type="term" value="F:nicotinate phosphoribosyltransferase activity"/>
    <property type="evidence" value="ECO:0007669"/>
    <property type="project" value="UniProtKB-UniRule"/>
</dbReference>
<dbReference type="InterPro" id="IPR007229">
    <property type="entry name" value="Nic_PRibTrfase-Fam"/>
</dbReference>
<gene>
    <name evidence="7" type="primary">pncB</name>
    <name evidence="11" type="ORF">F938_04310</name>
</gene>